<reference evidence="1" key="1">
    <citation type="journal article" date="2021" name="Proc. Natl. Acad. Sci. U.S.A.">
        <title>A Catalog of Tens of Thousands of Viruses from Human Metagenomes Reveals Hidden Associations with Chronic Diseases.</title>
        <authorList>
            <person name="Tisza M.J."/>
            <person name="Buck C.B."/>
        </authorList>
    </citation>
    <scope>NUCLEOTIDE SEQUENCE</scope>
    <source>
        <strain evidence="1">CtOSJ35</strain>
    </source>
</reference>
<sequence>MSESDKITIRRLKKKRATLQEQYNENFEAWVGYWRANPQRFITEYLGLPLYDFQKVLIWEMNNTANYIFIGSRGIAKSSLTLDFCCQMAILYPGLKILVVCPVKSQSKQFVKKIYEYMRMSKNLEQEIKVDEIKIGVNECQVPFKNGSTIFTATYSENALGLRANILIVDEFVRTEKEVITRVFDPMLSDPRKPRYLDLTREQRAEEYKHEELRKIYLSSIRRADEWSYKTFEDYIDWMTDGNRDYCATVVSYALGVKNGFISKKKVEDTFKSNLENINILQAEYNCIAERGTGNSYFTYKMMDRVRTNSKAFCCMSDEEYIRYKDCREKYPYYQEKLPNEIRLLCMDVAVIESSKNDNTAFFIIRLIPDSGRYTIIVPYADSMHGLNSIAQTKRMKQLFYEFECDYMILDTQGVKCLRQLYSNI</sequence>
<dbReference type="Gene3D" id="3.40.50.300">
    <property type="entry name" value="P-loop containing nucleotide triphosphate hydrolases"/>
    <property type="match status" value="1"/>
</dbReference>
<organism evidence="1">
    <name type="scientific">Siphoviridae sp. ctOSJ35</name>
    <dbReference type="NCBI Taxonomy" id="2825479"/>
    <lineage>
        <taxon>Viruses</taxon>
        <taxon>Duplodnaviria</taxon>
        <taxon>Heunggongvirae</taxon>
        <taxon>Uroviricota</taxon>
        <taxon>Caudoviricetes</taxon>
    </lineage>
</organism>
<proteinExistence type="predicted"/>
<accession>A0A8S5PLY2</accession>
<dbReference type="SUPFAM" id="SSF52540">
    <property type="entry name" value="P-loop containing nucleoside triphosphate hydrolases"/>
    <property type="match status" value="1"/>
</dbReference>
<dbReference type="InterPro" id="IPR027417">
    <property type="entry name" value="P-loop_NTPase"/>
</dbReference>
<name>A0A8S5PLY2_9CAUD</name>
<protein>
    <submittedName>
        <fullName evidence="1">Large terminase</fullName>
    </submittedName>
</protein>
<dbReference type="EMBL" id="BK015447">
    <property type="protein sequence ID" value="DAE07196.1"/>
    <property type="molecule type" value="Genomic_DNA"/>
</dbReference>
<evidence type="ECO:0000313" key="1">
    <source>
        <dbReference type="EMBL" id="DAE07196.1"/>
    </source>
</evidence>